<keyword evidence="1" id="KW-0472">Membrane</keyword>
<dbReference type="Proteomes" id="UP001595767">
    <property type="component" value="Unassembled WGS sequence"/>
</dbReference>
<keyword evidence="1" id="KW-0812">Transmembrane</keyword>
<accession>A0ABV8L526</accession>
<keyword evidence="1" id="KW-1133">Transmembrane helix</keyword>
<evidence type="ECO:0000313" key="3">
    <source>
        <dbReference type="Proteomes" id="UP001595767"/>
    </source>
</evidence>
<keyword evidence="3" id="KW-1185">Reference proteome</keyword>
<comment type="caution">
    <text evidence="2">The sequence shown here is derived from an EMBL/GenBank/DDBJ whole genome shotgun (WGS) entry which is preliminary data.</text>
</comment>
<evidence type="ECO:0000256" key="1">
    <source>
        <dbReference type="SAM" id="Phobius"/>
    </source>
</evidence>
<proteinExistence type="predicted"/>
<protein>
    <submittedName>
        <fullName evidence="2">Uncharacterized protein</fullName>
    </submittedName>
</protein>
<reference evidence="3" key="1">
    <citation type="journal article" date="2019" name="Int. J. Syst. Evol. Microbiol.">
        <title>The Global Catalogue of Microorganisms (GCM) 10K type strain sequencing project: providing services to taxonomists for standard genome sequencing and annotation.</title>
        <authorList>
            <consortium name="The Broad Institute Genomics Platform"/>
            <consortium name="The Broad Institute Genome Sequencing Center for Infectious Disease"/>
            <person name="Wu L."/>
            <person name="Ma J."/>
        </authorList>
    </citation>
    <scope>NUCLEOTIDE SEQUENCE [LARGE SCALE GENOMIC DNA]</scope>
    <source>
        <strain evidence="3">CGMCC 4.7204</strain>
    </source>
</reference>
<sequence>MARFAAVSVTGAGWALWHVQAITAGMVVAVCFFVATMAFAFLLGYLGSASFEQRVLVASTGHRLINVAGCLTAGDHTLDRPQIVFVAMAAVLVAAGSLGARVLRHRGR</sequence>
<gene>
    <name evidence="2" type="ORF">ACFOW8_11960</name>
</gene>
<feature type="transmembrane region" description="Helical" evidence="1">
    <location>
        <begin position="21"/>
        <end position="46"/>
    </location>
</feature>
<dbReference type="RefSeq" id="WP_378550050.1">
    <property type="nucleotide sequence ID" value="NZ_JBHSBA010000005.1"/>
</dbReference>
<organism evidence="2 3">
    <name type="scientific">Nocardia rhizosphaerae</name>
    <dbReference type="NCBI Taxonomy" id="1691571"/>
    <lineage>
        <taxon>Bacteria</taxon>
        <taxon>Bacillati</taxon>
        <taxon>Actinomycetota</taxon>
        <taxon>Actinomycetes</taxon>
        <taxon>Mycobacteriales</taxon>
        <taxon>Nocardiaceae</taxon>
        <taxon>Nocardia</taxon>
    </lineage>
</organism>
<evidence type="ECO:0000313" key="2">
    <source>
        <dbReference type="EMBL" id="MFC4125646.1"/>
    </source>
</evidence>
<name>A0ABV8L526_9NOCA</name>
<feature type="transmembrane region" description="Helical" evidence="1">
    <location>
        <begin position="83"/>
        <end position="103"/>
    </location>
</feature>
<dbReference type="EMBL" id="JBHSBA010000005">
    <property type="protein sequence ID" value="MFC4125646.1"/>
    <property type="molecule type" value="Genomic_DNA"/>
</dbReference>